<dbReference type="Proteomes" id="UP000887580">
    <property type="component" value="Unplaced"/>
</dbReference>
<accession>A0AC35FPM6</accession>
<evidence type="ECO:0000313" key="1">
    <source>
        <dbReference type="Proteomes" id="UP000887580"/>
    </source>
</evidence>
<name>A0AC35FPM6_9BILA</name>
<reference evidence="2" key="1">
    <citation type="submission" date="2022-11" db="UniProtKB">
        <authorList>
            <consortium name="WormBaseParasite"/>
        </authorList>
    </citation>
    <scope>IDENTIFICATION</scope>
</reference>
<proteinExistence type="predicted"/>
<dbReference type="WBParaSite" id="PS1159_v2.g19671.t1">
    <property type="protein sequence ID" value="PS1159_v2.g19671.t1"/>
    <property type="gene ID" value="PS1159_v2.g19671"/>
</dbReference>
<sequence>MHRRRRGTPQTSRPMRHASPSKQKRIFVFWEKNFSYFEGFFSQFCNPASQNLAIYSIIFALIFDTILSYLIIRFRPYTEIDWSTYMQQVECYIKGERNYSNIYGDTGPIVYPAGHLHVYHYLYKITDAGKNILKAQYLFMVLYLFNQATVYFIFYQSRRIPPFLYFFVTLFGYRIHSIYMLRLFNDGIAMLFCYLAIALLISIKDKSTNFNFQPILSSILFSMAIGIKMNILLFAPVFYLTFLFKFGYFQTIISGIFAVFFQLFLGSPFLLFAPFDYIKNAFNFKRVFLYVWTVNWRMIPEWLFLDRKFHTVLLGLHLFTLAVFIAFFWIRVQKKSVNEIFKIIKNPTLMKLSNHDILNGLFVSNFIGIAFSRSLHYQFYSWYYHTIPYILFSWRIRKEKSDLSAILLGAFLRLSIMIVIEYCWNTYPSTFLSSTLLSISHAIMLMRLTIISKLHYTKLMLATTSKSSAPSMKIFDRKTKMQQRNGAAEHPDFDVCQYVKDEIGYRVADKVFDLTKFNDIVLDLGCGAGHIGPHLIKENVGMLIQCDMSEKMVKRSKGAPEDELATLRVVGDEEKVPFKDKSIDLIVTSLSAHWINDLPGWFQRCYNVLRPDGAMIGAVLAGDTLYQLRVSLQLAENERLGGMGTHISPFIDAQDIGGLMNKAGFEMITLDSDELEIGYPNMFALLYDLQIMGESNSTIKRTASLRKDILIAADSIYRIMYGKEENRYPATFQIYSFIGWRPGPKGPQKAAKRGSQNVSFKDLSKVIENPNKFVPSDSDEKK</sequence>
<evidence type="ECO:0000313" key="2">
    <source>
        <dbReference type="WBParaSite" id="PS1159_v2.g19671.t1"/>
    </source>
</evidence>
<protein>
    <submittedName>
        <fullName evidence="2">Methyltransferase type 11 domain-containing protein</fullName>
    </submittedName>
</protein>
<organism evidence="1 2">
    <name type="scientific">Panagrolaimus sp. PS1159</name>
    <dbReference type="NCBI Taxonomy" id="55785"/>
    <lineage>
        <taxon>Eukaryota</taxon>
        <taxon>Metazoa</taxon>
        <taxon>Ecdysozoa</taxon>
        <taxon>Nematoda</taxon>
        <taxon>Chromadorea</taxon>
        <taxon>Rhabditida</taxon>
        <taxon>Tylenchina</taxon>
        <taxon>Panagrolaimomorpha</taxon>
        <taxon>Panagrolaimoidea</taxon>
        <taxon>Panagrolaimidae</taxon>
        <taxon>Panagrolaimus</taxon>
    </lineage>
</organism>